<keyword evidence="3" id="KW-1185">Reference proteome</keyword>
<feature type="region of interest" description="Disordered" evidence="1">
    <location>
        <begin position="178"/>
        <end position="197"/>
    </location>
</feature>
<dbReference type="AlphaFoldDB" id="A0AAE0H2P5"/>
<evidence type="ECO:0000313" key="2">
    <source>
        <dbReference type="EMBL" id="KAK3288777.1"/>
    </source>
</evidence>
<gene>
    <name evidence="2" type="ORF">CYMTET_3766</name>
</gene>
<feature type="compositionally biased region" description="Basic and acidic residues" evidence="1">
    <location>
        <begin position="184"/>
        <end position="197"/>
    </location>
</feature>
<dbReference type="EMBL" id="LGRX02000362">
    <property type="protein sequence ID" value="KAK3288777.1"/>
    <property type="molecule type" value="Genomic_DNA"/>
</dbReference>
<evidence type="ECO:0000256" key="1">
    <source>
        <dbReference type="SAM" id="MobiDB-lite"/>
    </source>
</evidence>
<feature type="region of interest" description="Disordered" evidence="1">
    <location>
        <begin position="146"/>
        <end position="170"/>
    </location>
</feature>
<feature type="compositionally biased region" description="Low complexity" evidence="1">
    <location>
        <begin position="155"/>
        <end position="166"/>
    </location>
</feature>
<proteinExistence type="predicted"/>
<protein>
    <submittedName>
        <fullName evidence="2">Uncharacterized protein</fullName>
    </submittedName>
</protein>
<dbReference type="Proteomes" id="UP001190700">
    <property type="component" value="Unassembled WGS sequence"/>
</dbReference>
<comment type="caution">
    <text evidence="2">The sequence shown here is derived from an EMBL/GenBank/DDBJ whole genome shotgun (WGS) entry which is preliminary data.</text>
</comment>
<evidence type="ECO:0000313" key="3">
    <source>
        <dbReference type="Proteomes" id="UP001190700"/>
    </source>
</evidence>
<sequence length="552" mass="60945">MAMVHAAGVVTYNQGTGTFTVQENAPEAMLKWAVANLMNKTCFRAPTTSVSQMPPPPPRAYTGSQEILRFWNEVGNSSTLSHGEVQQHPTLHPLKQTSETVVRLTPSPRRALHSSPASTAVLQPIVAETPVVATGHAEANGIAASGVTPCNESSQPTVTPLQVTPPKEASASSLLPIHTTTAPGHEDTGEQIPEYERQKNRNIQRNLEAFRQHMQPRHVNYHVEDLSAQGIKKKIDDLDTARLSAHMRKLLEAGNLKSITAHKVLLTLTMPDTYHRYRDLQNPLKESVMKQLDNLLTKLVDSTPALAAIKAEVKTRMTNSAQSVAPPRRSNRSTSEDASSTARARKVRKVQSAEVTVTGSTMNQLVPKIREFVVARAKADNIQLQAETFRTKSTKSLVNSIAGRCRGQKWEDITYGQDFHFQYDAPGNVWRGQIGRSVHVVAIPSWKCDNYYCTVVAHDTGANLSIGLPAVYLDFATFHAEFDAHPFNSSVVKSYKPRRVLNVHACEKGLLWNTVTGEAFDMTHLPRLLANSETVPEFLRNVEFHDPADKIA</sequence>
<feature type="compositionally biased region" description="Polar residues" evidence="1">
    <location>
        <begin position="332"/>
        <end position="342"/>
    </location>
</feature>
<name>A0AAE0H2P5_9CHLO</name>
<feature type="region of interest" description="Disordered" evidence="1">
    <location>
        <begin position="316"/>
        <end position="353"/>
    </location>
</feature>
<accession>A0AAE0H2P5</accession>
<reference evidence="2 3" key="1">
    <citation type="journal article" date="2015" name="Genome Biol. Evol.">
        <title>Comparative Genomics of a Bacterivorous Green Alga Reveals Evolutionary Causalities and Consequences of Phago-Mixotrophic Mode of Nutrition.</title>
        <authorList>
            <person name="Burns J.A."/>
            <person name="Paasch A."/>
            <person name="Narechania A."/>
            <person name="Kim E."/>
        </authorList>
    </citation>
    <scope>NUCLEOTIDE SEQUENCE [LARGE SCALE GENOMIC DNA]</scope>
    <source>
        <strain evidence="2 3">PLY_AMNH</strain>
    </source>
</reference>
<organism evidence="2 3">
    <name type="scientific">Cymbomonas tetramitiformis</name>
    <dbReference type="NCBI Taxonomy" id="36881"/>
    <lineage>
        <taxon>Eukaryota</taxon>
        <taxon>Viridiplantae</taxon>
        <taxon>Chlorophyta</taxon>
        <taxon>Pyramimonadophyceae</taxon>
        <taxon>Pyramimonadales</taxon>
        <taxon>Pyramimonadaceae</taxon>
        <taxon>Cymbomonas</taxon>
    </lineage>
</organism>